<feature type="coiled-coil region" evidence="1">
    <location>
        <begin position="1"/>
        <end position="28"/>
    </location>
</feature>
<protein>
    <submittedName>
        <fullName evidence="2">Uncharacterized protein</fullName>
    </submittedName>
</protein>
<dbReference type="AlphaFoldDB" id="A0A835HF71"/>
<dbReference type="GO" id="GO:0080188">
    <property type="term" value="P:gene silencing by siRNA-directed DNA methylation"/>
    <property type="evidence" value="ECO:0007669"/>
    <property type="project" value="InterPro"/>
</dbReference>
<accession>A0A835HF71</accession>
<gene>
    <name evidence="2" type="ORF">IFM89_029931</name>
</gene>
<evidence type="ECO:0000313" key="3">
    <source>
        <dbReference type="Proteomes" id="UP000631114"/>
    </source>
</evidence>
<keyword evidence="1" id="KW-0175">Coiled coil</keyword>
<reference evidence="2 3" key="1">
    <citation type="submission" date="2020-10" db="EMBL/GenBank/DDBJ databases">
        <title>The Coptis chinensis genome and diversification of protoberbering-type alkaloids.</title>
        <authorList>
            <person name="Wang B."/>
            <person name="Shu S."/>
            <person name="Song C."/>
            <person name="Liu Y."/>
        </authorList>
    </citation>
    <scope>NUCLEOTIDE SEQUENCE [LARGE SCALE GENOMIC DNA]</scope>
    <source>
        <strain evidence="2">HL-2020</strain>
        <tissue evidence="2">Leaf</tissue>
    </source>
</reference>
<evidence type="ECO:0000256" key="1">
    <source>
        <dbReference type="SAM" id="Coils"/>
    </source>
</evidence>
<name>A0A835HF71_9MAGN</name>
<dbReference type="EMBL" id="JADFTS010000007">
    <property type="protein sequence ID" value="KAF9598681.1"/>
    <property type="molecule type" value="Genomic_DNA"/>
</dbReference>
<comment type="caution">
    <text evidence="2">The sequence shown here is derived from an EMBL/GenBank/DDBJ whole genome shotgun (WGS) entry which is preliminary data.</text>
</comment>
<sequence length="108" mass="12519">MFKLQGELESLSKDLKEKTDELETLVDQCQTLTVVERKYNYQLQEVRKALIDGFHDFLGYPHGTIGLKRMRVLDEKPFQDACSLKLPNGDLDVKSVALWHYAPCFRNT</sequence>
<organism evidence="2 3">
    <name type="scientific">Coptis chinensis</name>
    <dbReference type="NCBI Taxonomy" id="261450"/>
    <lineage>
        <taxon>Eukaryota</taxon>
        <taxon>Viridiplantae</taxon>
        <taxon>Streptophyta</taxon>
        <taxon>Embryophyta</taxon>
        <taxon>Tracheophyta</taxon>
        <taxon>Spermatophyta</taxon>
        <taxon>Magnoliopsida</taxon>
        <taxon>Ranunculales</taxon>
        <taxon>Ranunculaceae</taxon>
        <taxon>Coptidoideae</taxon>
        <taxon>Coptis</taxon>
    </lineage>
</organism>
<dbReference type="PANTHER" id="PTHR21596:SF82">
    <property type="entry name" value="FACTOR OF DNA METHYLATION 5-LIKE"/>
    <property type="match status" value="1"/>
</dbReference>
<evidence type="ECO:0000313" key="2">
    <source>
        <dbReference type="EMBL" id="KAF9598681.1"/>
    </source>
</evidence>
<dbReference type="InterPro" id="IPR045177">
    <property type="entry name" value="FDM1-5/IDN2"/>
</dbReference>
<proteinExistence type="predicted"/>
<dbReference type="Proteomes" id="UP000631114">
    <property type="component" value="Unassembled WGS sequence"/>
</dbReference>
<keyword evidence="3" id="KW-1185">Reference proteome</keyword>
<dbReference type="OrthoDB" id="1892195at2759"/>
<dbReference type="PANTHER" id="PTHR21596">
    <property type="entry name" value="RIBONUCLEASE P SUBUNIT P38"/>
    <property type="match status" value="1"/>
</dbReference>